<organism evidence="2 3">
    <name type="scientific">Phytophthora fragariae</name>
    <dbReference type="NCBI Taxonomy" id="53985"/>
    <lineage>
        <taxon>Eukaryota</taxon>
        <taxon>Sar</taxon>
        <taxon>Stramenopiles</taxon>
        <taxon>Oomycota</taxon>
        <taxon>Peronosporomycetes</taxon>
        <taxon>Peronosporales</taxon>
        <taxon>Peronosporaceae</taxon>
        <taxon>Phytophthora</taxon>
    </lineage>
</organism>
<protein>
    <submittedName>
        <fullName evidence="2">Uncharacterized protein</fullName>
    </submittedName>
</protein>
<accession>A0A6G0Q944</accession>
<evidence type="ECO:0000313" key="3">
    <source>
        <dbReference type="Proteomes" id="UP000486351"/>
    </source>
</evidence>
<gene>
    <name evidence="2" type="ORF">PF008_g29370</name>
</gene>
<feature type="compositionally biased region" description="Polar residues" evidence="1">
    <location>
        <begin position="1"/>
        <end position="12"/>
    </location>
</feature>
<dbReference type="AlphaFoldDB" id="A0A6G0Q944"/>
<dbReference type="Proteomes" id="UP000486351">
    <property type="component" value="Unassembled WGS sequence"/>
</dbReference>
<feature type="region of interest" description="Disordered" evidence="1">
    <location>
        <begin position="1"/>
        <end position="34"/>
    </location>
</feature>
<proteinExistence type="predicted"/>
<sequence>MRPQGNQAQRRSGQGGASTKARSRQPGTARCGASTGWRFHYSKGLKATGHSVGWYFHYNKGLKAVR</sequence>
<evidence type="ECO:0000313" key="2">
    <source>
        <dbReference type="EMBL" id="KAE9275349.1"/>
    </source>
</evidence>
<name>A0A6G0Q944_9STRA</name>
<comment type="caution">
    <text evidence="2">The sequence shown here is derived from an EMBL/GenBank/DDBJ whole genome shotgun (WGS) entry which is preliminary data.</text>
</comment>
<reference evidence="2 3" key="1">
    <citation type="submission" date="2018-09" db="EMBL/GenBank/DDBJ databases">
        <title>Genomic investigation of the strawberry pathogen Phytophthora fragariae indicates pathogenicity is determined by transcriptional variation in three key races.</title>
        <authorList>
            <person name="Adams T.M."/>
            <person name="Armitage A.D."/>
            <person name="Sobczyk M.K."/>
            <person name="Bates H.J."/>
            <person name="Dunwell J.M."/>
            <person name="Nellist C.F."/>
            <person name="Harrison R.J."/>
        </authorList>
    </citation>
    <scope>NUCLEOTIDE SEQUENCE [LARGE SCALE GENOMIC DNA]</scope>
    <source>
        <strain evidence="2 3">NOV-77</strain>
    </source>
</reference>
<evidence type="ECO:0000256" key="1">
    <source>
        <dbReference type="SAM" id="MobiDB-lite"/>
    </source>
</evidence>
<dbReference type="EMBL" id="QXFY01004796">
    <property type="protein sequence ID" value="KAE9275349.1"/>
    <property type="molecule type" value="Genomic_DNA"/>
</dbReference>